<accession>A0A165DVD6</accession>
<proteinExistence type="predicted"/>
<evidence type="ECO:0000313" key="2">
    <source>
        <dbReference type="EMBL" id="KZT05702.1"/>
    </source>
</evidence>
<dbReference type="AlphaFoldDB" id="A0A165DVD6"/>
<dbReference type="EMBL" id="KV427628">
    <property type="protein sequence ID" value="KZT05702.1"/>
    <property type="molecule type" value="Genomic_DNA"/>
</dbReference>
<sequence>MARRSPVGASPNSALSRNECPPSVLTQLLPSALSRVDSTATLPLRSVASASACITESRPAANHTSFAPIARDDASARSIADNSNLIAGVVPMEPAKVHKVSSTSTTIGAATSPIVPILLSASSSTRKSAFVSPARGPSVPTRTIYNQDADPLLSKDGIYAAGKANATDLHRRHLPDKTVNMVKQEEEEPILLLTRQEEEESSAGDDNIPLYTVTLRKKQHMKAVKTQKGKKKAATIKVKQEALDEAMKAKVQSEQAIKVAGRKPKRPAQDAQPQGRYSFHVKLWLSILRQRLLLFARYAVRPNGNST</sequence>
<evidence type="ECO:0000256" key="1">
    <source>
        <dbReference type="SAM" id="MobiDB-lite"/>
    </source>
</evidence>
<organism evidence="2 3">
    <name type="scientific">Laetiporus sulphureus 93-53</name>
    <dbReference type="NCBI Taxonomy" id="1314785"/>
    <lineage>
        <taxon>Eukaryota</taxon>
        <taxon>Fungi</taxon>
        <taxon>Dikarya</taxon>
        <taxon>Basidiomycota</taxon>
        <taxon>Agaricomycotina</taxon>
        <taxon>Agaricomycetes</taxon>
        <taxon>Polyporales</taxon>
        <taxon>Laetiporus</taxon>
    </lineage>
</organism>
<protein>
    <submittedName>
        <fullName evidence="2">Uncharacterized protein</fullName>
    </submittedName>
</protein>
<reference evidence="2 3" key="1">
    <citation type="journal article" date="2016" name="Mol. Biol. Evol.">
        <title>Comparative Genomics of Early-Diverging Mushroom-Forming Fungi Provides Insights into the Origins of Lignocellulose Decay Capabilities.</title>
        <authorList>
            <person name="Nagy L.G."/>
            <person name="Riley R."/>
            <person name="Tritt A."/>
            <person name="Adam C."/>
            <person name="Daum C."/>
            <person name="Floudas D."/>
            <person name="Sun H."/>
            <person name="Yadav J.S."/>
            <person name="Pangilinan J."/>
            <person name="Larsson K.H."/>
            <person name="Matsuura K."/>
            <person name="Barry K."/>
            <person name="Labutti K."/>
            <person name="Kuo R."/>
            <person name="Ohm R.A."/>
            <person name="Bhattacharya S.S."/>
            <person name="Shirouzu T."/>
            <person name="Yoshinaga Y."/>
            <person name="Martin F.M."/>
            <person name="Grigoriev I.V."/>
            <person name="Hibbett D.S."/>
        </authorList>
    </citation>
    <scope>NUCLEOTIDE SEQUENCE [LARGE SCALE GENOMIC DNA]</scope>
    <source>
        <strain evidence="2 3">93-53</strain>
    </source>
</reference>
<keyword evidence="3" id="KW-1185">Reference proteome</keyword>
<evidence type="ECO:0000313" key="3">
    <source>
        <dbReference type="Proteomes" id="UP000076871"/>
    </source>
</evidence>
<gene>
    <name evidence="2" type="ORF">LAESUDRAFT_211105</name>
</gene>
<dbReference type="GeneID" id="63818628"/>
<feature type="region of interest" description="Disordered" evidence="1">
    <location>
        <begin position="1"/>
        <end position="21"/>
    </location>
</feature>
<dbReference type="InParanoid" id="A0A165DVD6"/>
<dbReference type="RefSeq" id="XP_040763442.1">
    <property type="nucleotide sequence ID" value="XM_040901596.1"/>
</dbReference>
<dbReference type="Proteomes" id="UP000076871">
    <property type="component" value="Unassembled WGS sequence"/>
</dbReference>
<name>A0A165DVD6_9APHY</name>